<dbReference type="NCBIfam" id="TIGR03934">
    <property type="entry name" value="TQXA_dom"/>
    <property type="match status" value="1"/>
</dbReference>
<keyword evidence="2" id="KW-1133">Transmembrane helix</keyword>
<feature type="compositionally biased region" description="Polar residues" evidence="1">
    <location>
        <begin position="419"/>
        <end position="433"/>
    </location>
</feature>
<evidence type="ECO:0000313" key="6">
    <source>
        <dbReference type="EMBL" id="SDO07897.1"/>
    </source>
</evidence>
<keyword evidence="7" id="KW-1185">Reference proteome</keyword>
<dbReference type="Pfam" id="PF05506">
    <property type="entry name" value="PLipase_C_C"/>
    <property type="match status" value="1"/>
</dbReference>
<dbReference type="Pfam" id="PF08341">
    <property type="entry name" value="TED"/>
    <property type="match status" value="1"/>
</dbReference>
<proteinExistence type="predicted"/>
<feature type="compositionally biased region" description="Low complexity" evidence="1">
    <location>
        <begin position="405"/>
        <end position="417"/>
    </location>
</feature>
<keyword evidence="2" id="KW-0812">Transmembrane</keyword>
<evidence type="ECO:0000313" key="7">
    <source>
        <dbReference type="Proteomes" id="UP000199341"/>
    </source>
</evidence>
<evidence type="ECO:0000256" key="3">
    <source>
        <dbReference type="SAM" id="SignalP"/>
    </source>
</evidence>
<feature type="region of interest" description="Disordered" evidence="1">
    <location>
        <begin position="197"/>
        <end position="221"/>
    </location>
</feature>
<dbReference type="InterPro" id="IPR008475">
    <property type="entry name" value="PLipase_C_C"/>
</dbReference>
<protein>
    <submittedName>
        <fullName evidence="6">LPXTG-motif cell wall anchor domain-containing protein/TQXA domain-containing protein</fullName>
    </submittedName>
</protein>
<dbReference type="RefSeq" id="WP_093785372.1">
    <property type="nucleotide sequence ID" value="NZ_FNIE01000007.1"/>
</dbReference>
<evidence type="ECO:0000259" key="5">
    <source>
        <dbReference type="Pfam" id="PF08341"/>
    </source>
</evidence>
<feature type="region of interest" description="Disordered" evidence="1">
    <location>
        <begin position="405"/>
        <end position="433"/>
    </location>
</feature>
<dbReference type="Proteomes" id="UP000199341">
    <property type="component" value="Unassembled WGS sequence"/>
</dbReference>
<dbReference type="STRING" id="310781.SAMN05216259_107179"/>
<keyword evidence="2" id="KW-0472">Membrane</keyword>
<accession>A0A1H0GLR7</accession>
<feature type="domain" description="Thioester" evidence="5">
    <location>
        <begin position="90"/>
        <end position="197"/>
    </location>
</feature>
<sequence>MFNSYRRSAARLAAAGVVTGLLAAGALAGAGTAFADPAPTDSSSGGATAVLDGLEAGKWANVSVTDDKGAHDQPAGLFTMTMPDGGTIETYCIDFNHHTANKATYKEVAWGDSTLRGNKDAGKIAWILNNSYPKLDVNTITGNLKAANIDLPEPLTPQQAAAGTQVAIWHLSDPSVKVQAKDPDAKALSDYLDGNAQTLDEPQPTLTAEPAAISGKSGDRLGPLTVHTTAKSVAVSLGTGAPAGAKIVDKSGNAVTTAQDGSALYFDIPAGTPDGSTTVNLSTSSEIAIGRAFSATDQSSQSQILAGSQSTTVSVAAALSWAKKGPIPALSAQVDCAKNGVDVTAANQGDEDFTFQLEGKTYTVAPGKSQTITVPVAEDQSYKIDIALPDKSVKTFKGVLDCKTSAPAPSSSPTAPAGNQPSPATGGSGNLAETGSSNATPVIAGIAAALVVVGGGAVFFFRRKKGSAAS</sequence>
<organism evidence="6 7">
    <name type="scientific">Actinacidiphila guanduensis</name>
    <dbReference type="NCBI Taxonomy" id="310781"/>
    <lineage>
        <taxon>Bacteria</taxon>
        <taxon>Bacillati</taxon>
        <taxon>Actinomycetota</taxon>
        <taxon>Actinomycetes</taxon>
        <taxon>Kitasatosporales</taxon>
        <taxon>Streptomycetaceae</taxon>
        <taxon>Actinacidiphila</taxon>
    </lineage>
</organism>
<evidence type="ECO:0000256" key="1">
    <source>
        <dbReference type="SAM" id="MobiDB-lite"/>
    </source>
</evidence>
<dbReference type="AlphaFoldDB" id="A0A1H0GLR7"/>
<evidence type="ECO:0000256" key="2">
    <source>
        <dbReference type="SAM" id="Phobius"/>
    </source>
</evidence>
<dbReference type="InterPro" id="IPR023849">
    <property type="entry name" value="TQXA_dom"/>
</dbReference>
<reference evidence="6 7" key="1">
    <citation type="submission" date="2016-10" db="EMBL/GenBank/DDBJ databases">
        <authorList>
            <person name="de Groot N.N."/>
        </authorList>
    </citation>
    <scope>NUCLEOTIDE SEQUENCE [LARGE SCALE GENOMIC DNA]</scope>
    <source>
        <strain evidence="6 7">CGMCC 4.2022</strain>
    </source>
</reference>
<keyword evidence="3" id="KW-0732">Signal</keyword>
<dbReference type="InterPro" id="IPR013552">
    <property type="entry name" value="Thioester_dom"/>
</dbReference>
<feature type="compositionally biased region" description="Polar residues" evidence="1">
    <location>
        <begin position="197"/>
        <end position="206"/>
    </location>
</feature>
<feature type="transmembrane region" description="Helical" evidence="2">
    <location>
        <begin position="442"/>
        <end position="461"/>
    </location>
</feature>
<feature type="signal peptide" evidence="3">
    <location>
        <begin position="1"/>
        <end position="35"/>
    </location>
</feature>
<name>A0A1H0GLR7_9ACTN</name>
<dbReference type="NCBIfam" id="TIGR01167">
    <property type="entry name" value="LPXTG_anchor"/>
    <property type="match status" value="1"/>
</dbReference>
<evidence type="ECO:0000259" key="4">
    <source>
        <dbReference type="Pfam" id="PF05506"/>
    </source>
</evidence>
<dbReference type="OrthoDB" id="2676146at2"/>
<feature type="domain" description="Bacterial phospholipase C C-terminal" evidence="4">
    <location>
        <begin position="328"/>
        <end position="398"/>
    </location>
</feature>
<gene>
    <name evidence="6" type="ORF">SAMN05216259_107179</name>
</gene>
<dbReference type="NCBIfam" id="NF041528">
    <property type="entry name" value="strep_LAETG"/>
    <property type="match status" value="1"/>
</dbReference>
<dbReference type="GO" id="GO:0004629">
    <property type="term" value="F:phospholipase C activity"/>
    <property type="evidence" value="ECO:0007669"/>
    <property type="project" value="InterPro"/>
</dbReference>
<feature type="chain" id="PRO_5011563812" evidence="3">
    <location>
        <begin position="36"/>
        <end position="470"/>
    </location>
</feature>
<dbReference type="GO" id="GO:0016042">
    <property type="term" value="P:lipid catabolic process"/>
    <property type="evidence" value="ECO:0007669"/>
    <property type="project" value="InterPro"/>
</dbReference>
<dbReference type="EMBL" id="FNIE01000007">
    <property type="protein sequence ID" value="SDO07897.1"/>
    <property type="molecule type" value="Genomic_DNA"/>
</dbReference>